<gene>
    <name evidence="3" type="ORF">OVA965_LOCUS7557</name>
    <name evidence="4" type="ORF">TMI583_LOCUS7552</name>
</gene>
<organism evidence="4 5">
    <name type="scientific">Didymodactylos carnosus</name>
    <dbReference type="NCBI Taxonomy" id="1234261"/>
    <lineage>
        <taxon>Eukaryota</taxon>
        <taxon>Metazoa</taxon>
        <taxon>Spiralia</taxon>
        <taxon>Gnathifera</taxon>
        <taxon>Rotifera</taxon>
        <taxon>Eurotatoria</taxon>
        <taxon>Bdelloidea</taxon>
        <taxon>Philodinida</taxon>
        <taxon>Philodinidae</taxon>
        <taxon>Didymodactylos</taxon>
    </lineage>
</organism>
<dbReference type="EMBL" id="CAJOBA010002421">
    <property type="protein sequence ID" value="CAF3644324.1"/>
    <property type="molecule type" value="Genomic_DNA"/>
</dbReference>
<protein>
    <submittedName>
        <fullName evidence="4">Uncharacterized protein</fullName>
    </submittedName>
</protein>
<evidence type="ECO:0000256" key="1">
    <source>
        <dbReference type="SAM" id="MobiDB-lite"/>
    </source>
</evidence>
<evidence type="ECO:0000313" key="4">
    <source>
        <dbReference type="EMBL" id="CAF3644324.1"/>
    </source>
</evidence>
<feature type="signal peptide" evidence="2">
    <location>
        <begin position="1"/>
        <end position="15"/>
    </location>
</feature>
<evidence type="ECO:0000313" key="5">
    <source>
        <dbReference type="Proteomes" id="UP000682733"/>
    </source>
</evidence>
<keyword evidence="2" id="KW-0732">Signal</keyword>
<proteinExistence type="predicted"/>
<feature type="chain" id="PRO_5036273589" evidence="2">
    <location>
        <begin position="16"/>
        <end position="437"/>
    </location>
</feature>
<feature type="compositionally biased region" description="Polar residues" evidence="1">
    <location>
        <begin position="379"/>
        <end position="399"/>
    </location>
</feature>
<dbReference type="EMBL" id="CAJNOK010002421">
    <property type="protein sequence ID" value="CAF0859380.1"/>
    <property type="molecule type" value="Genomic_DNA"/>
</dbReference>
<dbReference type="AlphaFoldDB" id="A0A8S2HH22"/>
<name>A0A8S2HH22_9BILA</name>
<feature type="region of interest" description="Disordered" evidence="1">
    <location>
        <begin position="355"/>
        <end position="402"/>
    </location>
</feature>
<evidence type="ECO:0000313" key="3">
    <source>
        <dbReference type="EMBL" id="CAF0859380.1"/>
    </source>
</evidence>
<dbReference type="Proteomes" id="UP000682733">
    <property type="component" value="Unassembled WGS sequence"/>
</dbReference>
<comment type="caution">
    <text evidence="4">The sequence shown here is derived from an EMBL/GenBank/DDBJ whole genome shotgun (WGS) entry which is preliminary data.</text>
</comment>
<sequence>MMLMLIVVFVRLALSSDESSACYEQLFNQRRFISAPECNRPYLVNYLMADVELEHRKLVPKDKWNDIDTDIHALQLSFSDDIFNRGSLLLTQKWSADRGIQQFQQYCFDQWITKPPLWYLTNFAVIGMKVQHSIYLQRTMAESLNGKIKQQYTLRNKLHLSSFLPKQQRILNEKFIKLRANSILINVGMDNDSLGPVDKTRSNERILIFATDEQLQLLFNSTQFPCVFALLPRRKRNTYVKLFRYIKDNAIRLNTVFNPTRIMSDFESGLKAAIVAEVQLTPNVLYALKYGDELIFGDIACTFEKRSTSAERRNGFEDVKHKSLVNIHSSNNITDKDSAGCIRMIRLVTQVRTPSKLASSSSPMIDDESSSSSSSHNSKQNGIGSEQQSSDQLTTSPIKSSSSLLNNNDNFGEYYDDEILISCNAVSATLPLINKQV</sequence>
<accession>A0A8S2HH22</accession>
<reference evidence="4" key="1">
    <citation type="submission" date="2021-02" db="EMBL/GenBank/DDBJ databases">
        <authorList>
            <person name="Nowell W R."/>
        </authorList>
    </citation>
    <scope>NUCLEOTIDE SEQUENCE</scope>
</reference>
<dbReference type="Proteomes" id="UP000677228">
    <property type="component" value="Unassembled WGS sequence"/>
</dbReference>
<feature type="compositionally biased region" description="Low complexity" evidence="1">
    <location>
        <begin position="359"/>
        <end position="378"/>
    </location>
</feature>
<evidence type="ECO:0000256" key="2">
    <source>
        <dbReference type="SAM" id="SignalP"/>
    </source>
</evidence>